<dbReference type="InterPro" id="IPR013096">
    <property type="entry name" value="Cupin_2"/>
</dbReference>
<protein>
    <submittedName>
        <fullName evidence="2">Uncharacterized conserved protein, contains double-stranded beta-helix domain</fullName>
    </submittedName>
</protein>
<dbReference type="GO" id="GO:0046872">
    <property type="term" value="F:metal ion binding"/>
    <property type="evidence" value="ECO:0007669"/>
    <property type="project" value="UniProtKB-KW"/>
</dbReference>
<dbReference type="Proteomes" id="UP000254069">
    <property type="component" value="Unassembled WGS sequence"/>
</dbReference>
<dbReference type="RefSeq" id="WP_025889350.1">
    <property type="nucleotide sequence ID" value="NZ_AP024609.1"/>
</dbReference>
<dbReference type="AlphaFoldDB" id="A0A380AC14"/>
<evidence type="ECO:0000256" key="1">
    <source>
        <dbReference type="ARBA" id="ARBA00022723"/>
    </source>
</evidence>
<dbReference type="CDD" id="cd02224">
    <property type="entry name" value="cupin_SPO2919-like"/>
    <property type="match status" value="1"/>
</dbReference>
<keyword evidence="3" id="KW-1185">Reference proteome</keyword>
<dbReference type="GeneID" id="93810537"/>
<keyword evidence="1" id="KW-0479">Metal-binding</keyword>
<accession>A0A3G4URE3</accession>
<reference evidence="2 3" key="1">
    <citation type="submission" date="2018-06" db="EMBL/GenBank/DDBJ databases">
        <authorList>
            <consortium name="Pathogen Informatics"/>
            <person name="Doyle S."/>
        </authorList>
    </citation>
    <scope>NUCLEOTIDE SEQUENCE [LARGE SCALE GENOMIC DNA]</scope>
    <source>
        <strain evidence="2 3">NCTC10738</strain>
    </source>
</reference>
<proteinExistence type="predicted"/>
<evidence type="ECO:0000313" key="3">
    <source>
        <dbReference type="Proteomes" id="UP000254069"/>
    </source>
</evidence>
<dbReference type="InterPro" id="IPR051610">
    <property type="entry name" value="GPI/OXD"/>
</dbReference>
<dbReference type="Pfam" id="PF07883">
    <property type="entry name" value="Cupin_2"/>
    <property type="match status" value="1"/>
</dbReference>
<dbReference type="SUPFAM" id="SSF51182">
    <property type="entry name" value="RmlC-like cupins"/>
    <property type="match status" value="1"/>
</dbReference>
<dbReference type="EMBL" id="UGYO01000001">
    <property type="protein sequence ID" value="SUI77214.1"/>
    <property type="molecule type" value="Genomic_DNA"/>
</dbReference>
<dbReference type="Gene3D" id="2.60.120.10">
    <property type="entry name" value="Jelly Rolls"/>
    <property type="match status" value="1"/>
</dbReference>
<gene>
    <name evidence="2" type="ORF">NCTC10738_02575</name>
</gene>
<dbReference type="PANTHER" id="PTHR35848">
    <property type="entry name" value="OXALATE-BINDING PROTEIN"/>
    <property type="match status" value="1"/>
</dbReference>
<accession>A0A380AC14</accession>
<organism evidence="2 3">
    <name type="scientific">Shewanella algae</name>
    <dbReference type="NCBI Taxonomy" id="38313"/>
    <lineage>
        <taxon>Bacteria</taxon>
        <taxon>Pseudomonadati</taxon>
        <taxon>Pseudomonadota</taxon>
        <taxon>Gammaproteobacteria</taxon>
        <taxon>Alteromonadales</taxon>
        <taxon>Shewanellaceae</taxon>
        <taxon>Shewanella</taxon>
    </lineage>
</organism>
<dbReference type="InterPro" id="IPR011051">
    <property type="entry name" value="RmlC_Cupin_sf"/>
</dbReference>
<dbReference type="InterPro" id="IPR014710">
    <property type="entry name" value="RmlC-like_jellyroll"/>
</dbReference>
<sequence length="156" mass="17587">MNAREFLLKASEIDAMKGEERTHFLNPNAVRLRKSLGDVIGLAHLGVHLIELAPGRDSTEYHLHYFEEECIYVLEGEGEVCIDQQVFAIGVGDFIAFPAGSVAHGMNNTSERPLKYLVMGQRLSHDVADYPYKGKRLYRNQGCWDLVDLDTISHPK</sequence>
<name>A0A380AC14_9GAMM</name>
<evidence type="ECO:0000313" key="2">
    <source>
        <dbReference type="EMBL" id="SUI77214.1"/>
    </source>
</evidence>